<dbReference type="InterPro" id="IPR027417">
    <property type="entry name" value="P-loop_NTPase"/>
</dbReference>
<evidence type="ECO:0000313" key="3">
    <source>
        <dbReference type="Proteomes" id="UP001183881"/>
    </source>
</evidence>
<keyword evidence="3" id="KW-1185">Reference proteome</keyword>
<proteinExistence type="predicted"/>
<sequence>MRVDDRASLKAEALAFLLEPLGVDATVGAAALMRLAKGVDAAAHERGCAALPPTGSTLPWVSGAVAACVEEHELVRRMAERGRTLSPSEAGTLRGLMRTEGLRSHLQAFEGVTVAALRADPAVVALAERLLPGVLEPCRRAHQEWPAEIWRSIRGIDLAGAMTDLRRRRGSRQAAGARELVLQHSVSAARDLRNSDLVTLLERVRDFVAAEESYEAALSVRPDWWRWLGPDTGFTFRSDRREALLWAIRARDTGTLSGSALEMLADDGVRVVIEQRLATALTDTTALPAAPATSTAARLLTGLSAVASRTRVDELRALESWYTKNAEFLDRVAAAMDARRSAPGLGEALEALADGLRLPSGTLDASRTAYRDIQSALRAEAEAHLRPPPYSAHAMESAHLVGVIRRIGALERQLREAVRDMPETRGRLRVAIVGRTKSGKTTLRKALTRDADRTGIGRGAHRTTRKTSAFELGSVIYLDTPGVAAKDDDLDAHHARVACDIADAVIWNYADTLRDEESAELRRLLLSGKPLLAVVNVKERVDTPDRLRLFAERPERAFASAPGHMARIEQVSGAVGVTPPTVLAVHSGAAHEALSTADGELRDMAFRASRLSELERSLVRLLAERAVPLRAVRLADGVRAPLAAFHDRAMAELTHIALVLGDLEQSTPSRQAALLDAFQEAGRNTRDRLEAERHLARAQLAEVVPGLGGVDHSQRWGDFITGLELTELVSGLEGEFAQALGKRRGVLRARSDTAKSQDDEGLHIEPRPDASIPVLSMAAVKGAATAFLDSLAAQEHGKGHSPGTGKANSTAENMSQVLAILAGAAKAVHGEVERARLAKDKWTIETAAEAEAKLDELFDGVERQLTCIIDVTAARAMARFEEEAADLSRTRERFEQLRRLRSTVRSALDSIDLVLVRRLLALVGGDLAAVHLARRTPGIELRVRTDASRATEVRALLQDHLVDVLTERIEIGNTDD</sequence>
<feature type="domain" description="G" evidence="1">
    <location>
        <begin position="429"/>
        <end position="536"/>
    </location>
</feature>
<name>A0ABU2PZL0_9ACTN</name>
<organism evidence="2 3">
    <name type="scientific">Streptomyces edwardsiae</name>
    <dbReference type="NCBI Taxonomy" id="3075527"/>
    <lineage>
        <taxon>Bacteria</taxon>
        <taxon>Bacillati</taxon>
        <taxon>Actinomycetota</taxon>
        <taxon>Actinomycetes</taxon>
        <taxon>Kitasatosporales</taxon>
        <taxon>Streptomycetaceae</taxon>
        <taxon>Streptomyces</taxon>
    </lineage>
</organism>
<evidence type="ECO:0000259" key="1">
    <source>
        <dbReference type="Pfam" id="PF01926"/>
    </source>
</evidence>
<dbReference type="SUPFAM" id="SSF52540">
    <property type="entry name" value="P-loop containing nucleoside triphosphate hydrolases"/>
    <property type="match status" value="1"/>
</dbReference>
<dbReference type="PANTHER" id="PTHR42714:SF2">
    <property type="entry name" value="TRNA MODIFICATION GTPASE GTPBP3, MITOCHONDRIAL"/>
    <property type="match status" value="1"/>
</dbReference>
<dbReference type="EMBL" id="JAVRFA010000029">
    <property type="protein sequence ID" value="MDT0397237.1"/>
    <property type="molecule type" value="Genomic_DNA"/>
</dbReference>
<dbReference type="RefSeq" id="WP_311645924.1">
    <property type="nucleotide sequence ID" value="NZ_JAVRFA010000029.1"/>
</dbReference>
<dbReference type="PANTHER" id="PTHR42714">
    <property type="entry name" value="TRNA MODIFICATION GTPASE GTPBP3"/>
    <property type="match status" value="1"/>
</dbReference>
<dbReference type="Proteomes" id="UP001183881">
    <property type="component" value="Unassembled WGS sequence"/>
</dbReference>
<gene>
    <name evidence="2" type="ORF">RM705_21475</name>
</gene>
<comment type="caution">
    <text evidence="2">The sequence shown here is derived from an EMBL/GenBank/DDBJ whole genome shotgun (WGS) entry which is preliminary data.</text>
</comment>
<dbReference type="Gene3D" id="3.40.50.300">
    <property type="entry name" value="P-loop containing nucleotide triphosphate hydrolases"/>
    <property type="match status" value="1"/>
</dbReference>
<evidence type="ECO:0000313" key="2">
    <source>
        <dbReference type="EMBL" id="MDT0397237.1"/>
    </source>
</evidence>
<dbReference type="InterPro" id="IPR006073">
    <property type="entry name" value="GTP-bd"/>
</dbReference>
<accession>A0ABU2PZL0</accession>
<reference evidence="3" key="1">
    <citation type="submission" date="2023-07" db="EMBL/GenBank/DDBJ databases">
        <title>30 novel species of actinomycetes from the DSMZ collection.</title>
        <authorList>
            <person name="Nouioui I."/>
        </authorList>
    </citation>
    <scope>NUCLEOTIDE SEQUENCE [LARGE SCALE GENOMIC DNA]</scope>
    <source>
        <strain evidence="3">DSM 41636</strain>
    </source>
</reference>
<protein>
    <submittedName>
        <fullName evidence="2">GTPase</fullName>
    </submittedName>
</protein>
<dbReference type="Pfam" id="PF01926">
    <property type="entry name" value="MMR_HSR1"/>
    <property type="match status" value="1"/>
</dbReference>